<feature type="region of interest" description="Disordered" evidence="1">
    <location>
        <begin position="1"/>
        <end position="20"/>
    </location>
</feature>
<evidence type="ECO:0000313" key="4">
    <source>
        <dbReference type="Proteomes" id="UP001165065"/>
    </source>
</evidence>
<reference evidence="4" key="1">
    <citation type="journal article" date="2023" name="Commun. Biol.">
        <title>Genome analysis of Parmales, the sister group of diatoms, reveals the evolutionary specialization of diatoms from phago-mixotrophs to photoautotrophs.</title>
        <authorList>
            <person name="Ban H."/>
            <person name="Sato S."/>
            <person name="Yoshikawa S."/>
            <person name="Yamada K."/>
            <person name="Nakamura Y."/>
            <person name="Ichinomiya M."/>
            <person name="Sato N."/>
            <person name="Blanc-Mathieu R."/>
            <person name="Endo H."/>
            <person name="Kuwata A."/>
            <person name="Ogata H."/>
        </authorList>
    </citation>
    <scope>NUCLEOTIDE SEQUENCE [LARGE SCALE GENOMIC DNA]</scope>
</reference>
<evidence type="ECO:0000256" key="1">
    <source>
        <dbReference type="SAM" id="MobiDB-lite"/>
    </source>
</evidence>
<evidence type="ECO:0000256" key="2">
    <source>
        <dbReference type="SAM" id="Phobius"/>
    </source>
</evidence>
<proteinExistence type="predicted"/>
<keyword evidence="2" id="KW-0812">Transmembrane</keyword>
<organism evidence="3 4">
    <name type="scientific">Triparma columacea</name>
    <dbReference type="NCBI Taxonomy" id="722753"/>
    <lineage>
        <taxon>Eukaryota</taxon>
        <taxon>Sar</taxon>
        <taxon>Stramenopiles</taxon>
        <taxon>Ochrophyta</taxon>
        <taxon>Bolidophyceae</taxon>
        <taxon>Parmales</taxon>
        <taxon>Triparmaceae</taxon>
        <taxon>Triparma</taxon>
    </lineage>
</organism>
<dbReference type="Proteomes" id="UP001165065">
    <property type="component" value="Unassembled WGS sequence"/>
</dbReference>
<dbReference type="EMBL" id="BRYA01000033">
    <property type="protein sequence ID" value="GMI33546.1"/>
    <property type="molecule type" value="Genomic_DNA"/>
</dbReference>
<keyword evidence="4" id="KW-1185">Reference proteome</keyword>
<comment type="caution">
    <text evidence="3">The sequence shown here is derived from an EMBL/GenBank/DDBJ whole genome shotgun (WGS) entry which is preliminary data.</text>
</comment>
<evidence type="ECO:0000313" key="3">
    <source>
        <dbReference type="EMBL" id="GMI33546.1"/>
    </source>
</evidence>
<sequence length="85" mass="9699">MSSVTDEELHNLMGPGGGAKKRVVKKKKIPMIGHLGRRRRLLRNSNNLRFKEVYKPITPTVAFCFLFVAGSIWAFLNYVVIKPKK</sequence>
<gene>
    <name evidence="3" type="ORF">TrCOL_g11581</name>
</gene>
<name>A0A9W7G636_9STRA</name>
<accession>A0A9W7G636</accession>
<protein>
    <submittedName>
        <fullName evidence="3">Uncharacterized protein</fullName>
    </submittedName>
</protein>
<keyword evidence="2" id="KW-1133">Transmembrane helix</keyword>
<keyword evidence="2" id="KW-0472">Membrane</keyword>
<feature type="transmembrane region" description="Helical" evidence="2">
    <location>
        <begin position="57"/>
        <end position="81"/>
    </location>
</feature>
<dbReference type="AlphaFoldDB" id="A0A9W7G636"/>